<comment type="subcellular location">
    <subcellularLocation>
        <location evidence="1">Golgi apparatus membrane</location>
        <topology evidence="1">Peripheral membrane protein</topology>
        <orientation evidence="1">Cytoplasmic side</orientation>
    </subcellularLocation>
</comment>
<evidence type="ECO:0000256" key="3">
    <source>
        <dbReference type="ARBA" id="ARBA00023121"/>
    </source>
</evidence>
<evidence type="ECO:0000313" key="5">
    <source>
        <dbReference type="EMBL" id="OYO17947.1"/>
    </source>
</evidence>
<dbReference type="Gene3D" id="1.10.3630.10">
    <property type="entry name" value="yeast vps74-n-term truncation variant domain like"/>
    <property type="match status" value="2"/>
</dbReference>
<comment type="caution">
    <text evidence="5">The sequence shown here is derived from an EMBL/GenBank/DDBJ whole genome shotgun (WGS) entry which is preliminary data.</text>
</comment>
<dbReference type="InterPro" id="IPR038261">
    <property type="entry name" value="GPP34-like_sf"/>
</dbReference>
<organism evidence="5 6">
    <name type="scientific">Enemella evansiae</name>
    <dbReference type="NCBI Taxonomy" id="2016499"/>
    <lineage>
        <taxon>Bacteria</taxon>
        <taxon>Bacillati</taxon>
        <taxon>Actinomycetota</taxon>
        <taxon>Actinomycetes</taxon>
        <taxon>Propionibacteriales</taxon>
        <taxon>Propionibacteriaceae</taxon>
        <taxon>Enemella</taxon>
    </lineage>
</organism>
<evidence type="ECO:0000256" key="1">
    <source>
        <dbReference type="ARBA" id="ARBA00004255"/>
    </source>
</evidence>
<reference evidence="5 6" key="1">
    <citation type="submission" date="2017-07" db="EMBL/GenBank/DDBJ databases">
        <title>Draft whole genome sequences of clinical Proprionibacteriaceae strains.</title>
        <authorList>
            <person name="Bernier A.-M."/>
            <person name="Bernard K."/>
            <person name="Domingo M.-C."/>
        </authorList>
    </citation>
    <scope>NUCLEOTIDE SEQUENCE [LARGE SCALE GENOMIC DNA]</scope>
    <source>
        <strain evidence="5 6">NML 030167</strain>
    </source>
</reference>
<keyword evidence="4" id="KW-0472">Membrane</keyword>
<sequence>MGLGHRLELDQGDPCCWRTDGPDKRNRWACRFQEAAPAGANLAPVSLYPVLVAEKLLLLLTDTETGRVRGQFADRALAGALLMDLSFRGRIRVTEKGERSHRPNRVVVVNDAPTDDAVLDAALARLAGTERRMQSAVGRLAGQVRTPLRERLIAAGAAGDRAAKQDLLTTLRQVLLDGVRPDTDTAALIGALAALGRLPGILGERLSREQKRAVRQRASELRQQNWAADAAYRSIVATNAIIAGGA</sequence>
<dbReference type="Pfam" id="PF05719">
    <property type="entry name" value="GPP34"/>
    <property type="match status" value="1"/>
</dbReference>
<dbReference type="GO" id="GO:0005737">
    <property type="term" value="C:cytoplasm"/>
    <property type="evidence" value="ECO:0007669"/>
    <property type="project" value="UniProtKB-ARBA"/>
</dbReference>
<name>A0A255GQ40_9ACTN</name>
<proteinExistence type="predicted"/>
<dbReference type="GO" id="GO:0070273">
    <property type="term" value="F:phosphatidylinositol-4-phosphate binding"/>
    <property type="evidence" value="ECO:0007669"/>
    <property type="project" value="InterPro"/>
</dbReference>
<keyword evidence="3" id="KW-0446">Lipid-binding</keyword>
<gene>
    <name evidence="5" type="ORF">CGZ94_02135</name>
</gene>
<evidence type="ECO:0000256" key="2">
    <source>
        <dbReference type="ARBA" id="ARBA00023034"/>
    </source>
</evidence>
<protein>
    <recommendedName>
        <fullName evidence="7">Golgi phosphoprotein 3 GPP34</fullName>
    </recommendedName>
</protein>
<accession>A0A255GQ40</accession>
<evidence type="ECO:0008006" key="7">
    <source>
        <dbReference type="Google" id="ProtNLM"/>
    </source>
</evidence>
<dbReference type="AlphaFoldDB" id="A0A255GQ40"/>
<dbReference type="GO" id="GO:0012505">
    <property type="term" value="C:endomembrane system"/>
    <property type="evidence" value="ECO:0007669"/>
    <property type="project" value="UniProtKB-ARBA"/>
</dbReference>
<dbReference type="InterPro" id="IPR008628">
    <property type="entry name" value="GPP34-like"/>
</dbReference>
<keyword evidence="2" id="KW-0333">Golgi apparatus</keyword>
<dbReference type="Proteomes" id="UP000215896">
    <property type="component" value="Unassembled WGS sequence"/>
</dbReference>
<dbReference type="EMBL" id="NMVO01000001">
    <property type="protein sequence ID" value="OYO17947.1"/>
    <property type="molecule type" value="Genomic_DNA"/>
</dbReference>
<evidence type="ECO:0000313" key="6">
    <source>
        <dbReference type="Proteomes" id="UP000215896"/>
    </source>
</evidence>
<evidence type="ECO:0000256" key="4">
    <source>
        <dbReference type="ARBA" id="ARBA00023136"/>
    </source>
</evidence>
<keyword evidence="6" id="KW-1185">Reference proteome</keyword>